<dbReference type="STRING" id="847.BRW83_2184"/>
<gene>
    <name evidence="4" type="ORF">OFBG_00097</name>
</gene>
<evidence type="ECO:0000259" key="3">
    <source>
        <dbReference type="PROSITE" id="PS01031"/>
    </source>
</evidence>
<evidence type="ECO:0000313" key="5">
    <source>
        <dbReference type="Proteomes" id="UP000005089"/>
    </source>
</evidence>
<dbReference type="InterPro" id="IPR008978">
    <property type="entry name" value="HSP20-like_chaperone"/>
</dbReference>
<dbReference type="SUPFAM" id="SSF49764">
    <property type="entry name" value="HSP20-like chaperones"/>
    <property type="match status" value="1"/>
</dbReference>
<dbReference type="CDD" id="cd06464">
    <property type="entry name" value="ACD_sHsps-like"/>
    <property type="match status" value="1"/>
</dbReference>
<evidence type="ECO:0000313" key="4">
    <source>
        <dbReference type="EMBL" id="EEO29069.1"/>
    </source>
</evidence>
<dbReference type="Pfam" id="PF00011">
    <property type="entry name" value="HSP20"/>
    <property type="match status" value="1"/>
</dbReference>
<dbReference type="InterPro" id="IPR031107">
    <property type="entry name" value="Small_HSP"/>
</dbReference>
<dbReference type="Proteomes" id="UP000005089">
    <property type="component" value="Unassembled WGS sequence"/>
</dbReference>
<evidence type="ECO:0000256" key="1">
    <source>
        <dbReference type="PROSITE-ProRule" id="PRU00285"/>
    </source>
</evidence>
<dbReference type="EMBL" id="GG658170">
    <property type="protein sequence ID" value="EEO29069.1"/>
    <property type="molecule type" value="Genomic_DNA"/>
</dbReference>
<sequence length="173" mass="19645">MSFYQQIQGGFMLDSLKQAGKNIGRELNRAWESLSDGWRELLSRCSNALVHYERDDYPDQEIAFPHWGIMAVELEETATELIVRVEMPGVEKENCSIQVIGNTLFIRGEKRSVRETPSSNFYVVERAYGAFERTVTLPKNVDSEKAQASYVNGVLTIRLPKAVSETIRSIPVE</sequence>
<comment type="similarity">
    <text evidence="1 2">Belongs to the small heat shock protein (HSP20) family.</text>
</comment>
<name>C3X793_OXAFO</name>
<keyword evidence="5" id="KW-1185">Reference proteome</keyword>
<protein>
    <submittedName>
        <fullName evidence="4">Hsp20/alpha crystallin family protein</fullName>
    </submittedName>
</protein>
<dbReference type="PANTHER" id="PTHR11527">
    <property type="entry name" value="HEAT-SHOCK PROTEIN 20 FAMILY MEMBER"/>
    <property type="match status" value="1"/>
</dbReference>
<reference evidence="4 5" key="1">
    <citation type="submission" date="2009-02" db="EMBL/GenBank/DDBJ databases">
        <title>The Genome Sequence of Oxalobacter formigenes OXCC13.</title>
        <authorList>
            <consortium name="The Broad Institute Genome Sequencing Platform"/>
            <person name="Ward D."/>
            <person name="Young S.K."/>
            <person name="Kodira C.D."/>
            <person name="Zeng Q."/>
            <person name="Koehrsen M."/>
            <person name="Alvarado L."/>
            <person name="Berlin A."/>
            <person name="Borenstein D."/>
            <person name="Chen Z."/>
            <person name="Engels R."/>
            <person name="Freedman E."/>
            <person name="Gellesch M."/>
            <person name="Goldberg J."/>
            <person name="Griggs A."/>
            <person name="Gujja S."/>
            <person name="Heiman D."/>
            <person name="Hepburn T."/>
            <person name="Howarth C."/>
            <person name="Jen D."/>
            <person name="Larson L."/>
            <person name="Lewis B."/>
            <person name="Mehta T."/>
            <person name="Park D."/>
            <person name="Pearson M."/>
            <person name="Roberts A."/>
            <person name="Saif S."/>
            <person name="Shea T."/>
            <person name="Shenoy N."/>
            <person name="Sisk P."/>
            <person name="Stolte C."/>
            <person name="Sykes S."/>
            <person name="Walk T."/>
            <person name="White J."/>
            <person name="Yandava C."/>
            <person name="Allison M.J."/>
            <person name="Lander E."/>
            <person name="Nusbaum C."/>
            <person name="Galagan J."/>
            <person name="Birren B."/>
        </authorList>
    </citation>
    <scope>NUCLEOTIDE SEQUENCE [LARGE SCALE GENOMIC DNA]</scope>
    <source>
        <strain evidence="4 5">OXCC13</strain>
    </source>
</reference>
<dbReference type="Gene3D" id="2.60.40.790">
    <property type="match status" value="1"/>
</dbReference>
<organism evidence="4 5">
    <name type="scientific">Oxalobacter formigenes OXCC13</name>
    <dbReference type="NCBI Taxonomy" id="556269"/>
    <lineage>
        <taxon>Bacteria</taxon>
        <taxon>Pseudomonadati</taxon>
        <taxon>Pseudomonadota</taxon>
        <taxon>Betaproteobacteria</taxon>
        <taxon>Burkholderiales</taxon>
        <taxon>Oxalobacteraceae</taxon>
        <taxon>Oxalobacter</taxon>
    </lineage>
</organism>
<evidence type="ECO:0000256" key="2">
    <source>
        <dbReference type="RuleBase" id="RU003616"/>
    </source>
</evidence>
<dbReference type="PROSITE" id="PS01031">
    <property type="entry name" value="SHSP"/>
    <property type="match status" value="1"/>
</dbReference>
<feature type="domain" description="SHSP" evidence="3">
    <location>
        <begin position="63"/>
        <end position="173"/>
    </location>
</feature>
<proteinExistence type="inferred from homology"/>
<dbReference type="InterPro" id="IPR002068">
    <property type="entry name" value="A-crystallin/Hsp20_dom"/>
</dbReference>
<dbReference type="eggNOG" id="COG0071">
    <property type="taxonomic scope" value="Bacteria"/>
</dbReference>
<accession>C3X793</accession>
<dbReference type="HOGENOM" id="CLU_046737_9_2_4"/>
<dbReference type="AlphaFoldDB" id="C3X793"/>